<keyword evidence="1" id="KW-0812">Transmembrane</keyword>
<keyword evidence="1" id="KW-1133">Transmembrane helix</keyword>
<reference evidence="2 3" key="1">
    <citation type="submission" date="2019-06" db="EMBL/GenBank/DDBJ databases">
        <authorList>
            <person name="Meng X."/>
        </authorList>
    </citation>
    <scope>NUCLEOTIDE SEQUENCE [LARGE SCALE GENOMIC DNA]</scope>
    <source>
        <strain evidence="2 3">M625</strain>
    </source>
</reference>
<organism evidence="2 3">
    <name type="scientific">Aquimarina algicola</name>
    <dbReference type="NCBI Taxonomy" id="2589995"/>
    <lineage>
        <taxon>Bacteria</taxon>
        <taxon>Pseudomonadati</taxon>
        <taxon>Bacteroidota</taxon>
        <taxon>Flavobacteriia</taxon>
        <taxon>Flavobacteriales</taxon>
        <taxon>Flavobacteriaceae</taxon>
        <taxon>Aquimarina</taxon>
    </lineage>
</organism>
<evidence type="ECO:0000256" key="1">
    <source>
        <dbReference type="SAM" id="Phobius"/>
    </source>
</evidence>
<dbReference type="EMBL" id="VFWZ01000003">
    <property type="protein sequence ID" value="TPN86087.1"/>
    <property type="molecule type" value="Genomic_DNA"/>
</dbReference>
<sequence length="216" mass="24675">MGDDNKSNTISIGIKEILITALLTFLGWIAFSLYSINGELKGINQKVISNVGEIDKLGNIIPEYRERIAMARYRKDIHSAFVTYKPKKDQENKWSMKMAIADFKNDSITYYQIGLDSMKDSFVLSATTGIIKHNYNNAISFKEMERYSEKLKEFKKMSGQVVSQSSYVWEESNQALAAALKVKADSFATYQLGASMKKYDWSELVDIIKEKEELKN</sequence>
<name>A0A504J5L4_9FLAO</name>
<dbReference type="AlphaFoldDB" id="A0A504J5L4"/>
<evidence type="ECO:0000313" key="2">
    <source>
        <dbReference type="EMBL" id="TPN86087.1"/>
    </source>
</evidence>
<protein>
    <submittedName>
        <fullName evidence="2">Uncharacterized protein</fullName>
    </submittedName>
</protein>
<evidence type="ECO:0000313" key="3">
    <source>
        <dbReference type="Proteomes" id="UP000315540"/>
    </source>
</evidence>
<feature type="transmembrane region" description="Helical" evidence="1">
    <location>
        <begin position="17"/>
        <end position="36"/>
    </location>
</feature>
<keyword evidence="3" id="KW-1185">Reference proteome</keyword>
<proteinExistence type="predicted"/>
<dbReference type="Proteomes" id="UP000315540">
    <property type="component" value="Unassembled WGS sequence"/>
</dbReference>
<gene>
    <name evidence="2" type="ORF">FHK87_12500</name>
</gene>
<accession>A0A504J5L4</accession>
<dbReference type="RefSeq" id="WP_140593371.1">
    <property type="nucleotide sequence ID" value="NZ_VFWZ01000003.1"/>
</dbReference>
<keyword evidence="1" id="KW-0472">Membrane</keyword>
<comment type="caution">
    <text evidence="2">The sequence shown here is derived from an EMBL/GenBank/DDBJ whole genome shotgun (WGS) entry which is preliminary data.</text>
</comment>